<dbReference type="InterPro" id="IPR002645">
    <property type="entry name" value="STAS_dom"/>
</dbReference>
<name>A0A1T4V2A5_9GAMM</name>
<dbReference type="STRING" id="83771.SAMN02910357_01957"/>
<dbReference type="RefSeq" id="WP_078928164.1">
    <property type="nucleotide sequence ID" value="NZ_FUXX01000006.1"/>
</dbReference>
<organism evidence="4 5">
    <name type="scientific">Succinivibrio dextrinosolvens DSM 3072</name>
    <dbReference type="NCBI Taxonomy" id="1123324"/>
    <lineage>
        <taxon>Bacteria</taxon>
        <taxon>Pseudomonadati</taxon>
        <taxon>Pseudomonadota</taxon>
        <taxon>Gammaproteobacteria</taxon>
        <taxon>Aeromonadales</taxon>
        <taxon>Succinivibrionaceae</taxon>
        <taxon>Succinivibrio</taxon>
    </lineage>
</organism>
<protein>
    <recommendedName>
        <fullName evidence="2">Anti-sigma factor antagonist</fullName>
    </recommendedName>
</protein>
<dbReference type="CDD" id="cd07043">
    <property type="entry name" value="STAS_anti-anti-sigma_factors"/>
    <property type="match status" value="1"/>
</dbReference>
<reference evidence="5" key="1">
    <citation type="submission" date="2017-02" db="EMBL/GenBank/DDBJ databases">
        <authorList>
            <person name="Varghese N."/>
            <person name="Submissions S."/>
        </authorList>
    </citation>
    <scope>NUCLEOTIDE SEQUENCE [LARGE SCALE GENOMIC DNA]</scope>
    <source>
        <strain evidence="5">DSM 3072</strain>
    </source>
</reference>
<keyword evidence="5" id="KW-1185">Reference proteome</keyword>
<dbReference type="AlphaFoldDB" id="A0A1T4V2A5"/>
<dbReference type="EMBL" id="FUXX01000006">
    <property type="protein sequence ID" value="SKA59080.1"/>
    <property type="molecule type" value="Genomic_DNA"/>
</dbReference>
<dbReference type="Proteomes" id="UP000242432">
    <property type="component" value="Unassembled WGS sequence"/>
</dbReference>
<dbReference type="NCBIfam" id="TIGR00377">
    <property type="entry name" value="ant_ant_sig"/>
    <property type="match status" value="1"/>
</dbReference>
<evidence type="ECO:0000256" key="1">
    <source>
        <dbReference type="ARBA" id="ARBA00009013"/>
    </source>
</evidence>
<dbReference type="InterPro" id="IPR003658">
    <property type="entry name" value="Anti-sigma_ant"/>
</dbReference>
<evidence type="ECO:0000313" key="4">
    <source>
        <dbReference type="EMBL" id="SKA59080.1"/>
    </source>
</evidence>
<dbReference type="Pfam" id="PF01740">
    <property type="entry name" value="STAS"/>
    <property type="match status" value="1"/>
</dbReference>
<dbReference type="SUPFAM" id="SSF52091">
    <property type="entry name" value="SpoIIaa-like"/>
    <property type="match status" value="1"/>
</dbReference>
<dbReference type="PANTHER" id="PTHR33495:SF14">
    <property type="entry name" value="ANTI-SIGMA FACTOR ANTAGONIST"/>
    <property type="match status" value="1"/>
</dbReference>
<evidence type="ECO:0000256" key="2">
    <source>
        <dbReference type="RuleBase" id="RU003749"/>
    </source>
</evidence>
<gene>
    <name evidence="4" type="ORF">SAMN02745213_00595</name>
</gene>
<feature type="domain" description="STAS" evidence="3">
    <location>
        <begin position="3"/>
        <end position="115"/>
    </location>
</feature>
<dbReference type="InterPro" id="IPR036513">
    <property type="entry name" value="STAS_dom_sf"/>
</dbReference>
<proteinExistence type="inferred from homology"/>
<dbReference type="PANTHER" id="PTHR33495">
    <property type="entry name" value="ANTI-SIGMA FACTOR ANTAGONIST TM_1081-RELATED-RELATED"/>
    <property type="match status" value="1"/>
</dbReference>
<dbReference type="Gene3D" id="3.30.750.24">
    <property type="entry name" value="STAS domain"/>
    <property type="match status" value="1"/>
</dbReference>
<dbReference type="GO" id="GO:0043856">
    <property type="term" value="F:anti-sigma factor antagonist activity"/>
    <property type="evidence" value="ECO:0007669"/>
    <property type="project" value="InterPro"/>
</dbReference>
<evidence type="ECO:0000259" key="3">
    <source>
        <dbReference type="PROSITE" id="PS50801"/>
    </source>
</evidence>
<accession>A0A1T4V2A5</accession>
<dbReference type="PROSITE" id="PS50801">
    <property type="entry name" value="STAS"/>
    <property type="match status" value="1"/>
</dbReference>
<sequence>MEIHLNDNSMSGTEIISINGRLDALSSSALEEKIDPLTHNDSTSSLIFDLAGLEYISSAGLRVLLKTAKTCKNTSKKMVLCGLTKTVSDVFKISGFDLILDIKPDLNSVKEALGN</sequence>
<evidence type="ECO:0000313" key="5">
    <source>
        <dbReference type="Proteomes" id="UP000242432"/>
    </source>
</evidence>
<comment type="similarity">
    <text evidence="1 2">Belongs to the anti-sigma-factor antagonist family.</text>
</comment>